<dbReference type="Pfam" id="PF02535">
    <property type="entry name" value="Zip"/>
    <property type="match status" value="1"/>
</dbReference>
<sequence>MVVRTCGFVVLVVLVCMMVLVSVVVSSTTPQHTTPPIWNPAWGPQPVNTMDFTTLLWYGFSNDKAKLTADDFRELVECVSGRKVCPAIDSHPALSFLTDCQANTALTPRQCALFNTCGKSEVLGTYTDDAADSGNLHKTNLSINELREILPAMLYLSQQDHSCHNTSQQQHSNKPLPSEVWGYGILFVTLISGCSLAGVSVLPLMAHQLYQQLLTLLVGLAVGSLAASSVFHLLPQAFNLAELYPGGHHQYLFVSLYVLIGVWGFFMVERLIKIIVTHHAAKEERQKRLQVSASEQAILCETGLHSPDPSVEGAPGVNNGTGPVVGGGGGGGGSYKVSPPLPQTTTTQQQQQQPPPPTSPHHHPNQHIRNHHPRPSDNMSCVNRDVTQIYESQQQAIKASFGHSERPEPEDPHHHKLEFRQGEDSVIRTVAWMIIFGDGFHNFIDGVSIGAAFSESILTGISISLAVMCEELPHELGDFAVLLNAGMTMKQAVAYNFLSATTCYVGLFLGIALGEFTHDTTAVFAVAAGMFLYIALVDMVPEMNEVGSKAAEGGWRSALRVLLLQNIGIFIGIASLFCLAYFQDHMILV</sequence>
<feature type="transmembrane region" description="Helical" evidence="7">
    <location>
        <begin position="561"/>
        <end position="582"/>
    </location>
</feature>
<evidence type="ECO:0000256" key="6">
    <source>
        <dbReference type="SAM" id="MobiDB-lite"/>
    </source>
</evidence>
<dbReference type="AlphaFoldDB" id="A0AAE1PY72"/>
<dbReference type="GO" id="GO:0005385">
    <property type="term" value="F:zinc ion transmembrane transporter activity"/>
    <property type="evidence" value="ECO:0007669"/>
    <property type="project" value="TreeGrafter"/>
</dbReference>
<feature type="transmembrane region" description="Helical" evidence="7">
    <location>
        <begin position="251"/>
        <end position="268"/>
    </location>
</feature>
<feature type="compositionally biased region" description="Low complexity" evidence="6">
    <location>
        <begin position="313"/>
        <end position="322"/>
    </location>
</feature>
<dbReference type="InterPro" id="IPR050799">
    <property type="entry name" value="ZIP_Transporter"/>
</dbReference>
<evidence type="ECO:0008006" key="11">
    <source>
        <dbReference type="Google" id="ProtNLM"/>
    </source>
</evidence>
<dbReference type="InterPro" id="IPR003689">
    <property type="entry name" value="ZIP"/>
</dbReference>
<organism evidence="9 10">
    <name type="scientific">Petrolisthes manimaculis</name>
    <dbReference type="NCBI Taxonomy" id="1843537"/>
    <lineage>
        <taxon>Eukaryota</taxon>
        <taxon>Metazoa</taxon>
        <taxon>Ecdysozoa</taxon>
        <taxon>Arthropoda</taxon>
        <taxon>Crustacea</taxon>
        <taxon>Multicrustacea</taxon>
        <taxon>Malacostraca</taxon>
        <taxon>Eumalacostraca</taxon>
        <taxon>Eucarida</taxon>
        <taxon>Decapoda</taxon>
        <taxon>Pleocyemata</taxon>
        <taxon>Anomura</taxon>
        <taxon>Galatheoidea</taxon>
        <taxon>Porcellanidae</taxon>
        <taxon>Petrolisthes</taxon>
    </lineage>
</organism>
<evidence type="ECO:0000256" key="2">
    <source>
        <dbReference type="ARBA" id="ARBA00006939"/>
    </source>
</evidence>
<feature type="compositionally biased region" description="Basic and acidic residues" evidence="6">
    <location>
        <begin position="403"/>
        <end position="420"/>
    </location>
</feature>
<feature type="compositionally biased region" description="Low complexity" evidence="6">
    <location>
        <begin position="343"/>
        <end position="352"/>
    </location>
</feature>
<dbReference type="GO" id="GO:0005886">
    <property type="term" value="C:plasma membrane"/>
    <property type="evidence" value="ECO:0007669"/>
    <property type="project" value="TreeGrafter"/>
</dbReference>
<feature type="transmembrane region" description="Helical" evidence="7">
    <location>
        <begin position="180"/>
        <end position="206"/>
    </location>
</feature>
<evidence type="ECO:0000256" key="7">
    <source>
        <dbReference type="SAM" id="Phobius"/>
    </source>
</evidence>
<feature type="compositionally biased region" description="Basic residues" evidence="6">
    <location>
        <begin position="360"/>
        <end position="373"/>
    </location>
</feature>
<keyword evidence="4 7" id="KW-1133">Transmembrane helix</keyword>
<comment type="subcellular location">
    <subcellularLocation>
        <location evidence="1">Membrane</location>
        <topology evidence="1">Multi-pass membrane protein</topology>
    </subcellularLocation>
</comment>
<evidence type="ECO:0000313" key="9">
    <source>
        <dbReference type="EMBL" id="KAK4315267.1"/>
    </source>
</evidence>
<feature type="signal peptide" evidence="8">
    <location>
        <begin position="1"/>
        <end position="26"/>
    </location>
</feature>
<feature type="region of interest" description="Disordered" evidence="6">
    <location>
        <begin position="397"/>
        <end position="420"/>
    </location>
</feature>
<evidence type="ECO:0000256" key="3">
    <source>
        <dbReference type="ARBA" id="ARBA00022692"/>
    </source>
</evidence>
<dbReference type="PANTHER" id="PTHR12191:SF37">
    <property type="entry name" value="ZINC TRANSPORTER FOI"/>
    <property type="match status" value="1"/>
</dbReference>
<dbReference type="PANTHER" id="PTHR12191">
    <property type="entry name" value="SOLUTE CARRIER FAMILY 39"/>
    <property type="match status" value="1"/>
</dbReference>
<feature type="transmembrane region" description="Helical" evidence="7">
    <location>
        <begin position="213"/>
        <end position="231"/>
    </location>
</feature>
<feature type="transmembrane region" description="Helical" evidence="7">
    <location>
        <begin position="520"/>
        <end position="540"/>
    </location>
</feature>
<reference evidence="9" key="1">
    <citation type="submission" date="2023-11" db="EMBL/GenBank/DDBJ databases">
        <title>Genome assemblies of two species of porcelain crab, Petrolisthes cinctipes and Petrolisthes manimaculis (Anomura: Porcellanidae).</title>
        <authorList>
            <person name="Angst P."/>
        </authorList>
    </citation>
    <scope>NUCLEOTIDE SEQUENCE</scope>
    <source>
        <strain evidence="9">PB745_02</strain>
        <tissue evidence="9">Gill</tissue>
    </source>
</reference>
<feature type="transmembrane region" description="Helical" evidence="7">
    <location>
        <begin position="493"/>
        <end position="514"/>
    </location>
</feature>
<evidence type="ECO:0000256" key="1">
    <source>
        <dbReference type="ARBA" id="ARBA00004141"/>
    </source>
</evidence>
<dbReference type="GO" id="GO:0140410">
    <property type="term" value="F:monoatomic cation:bicarbonate symporter activity"/>
    <property type="evidence" value="ECO:0007669"/>
    <property type="project" value="TreeGrafter"/>
</dbReference>
<accession>A0AAE1PY72</accession>
<feature type="region of interest" description="Disordered" evidence="6">
    <location>
        <begin position="303"/>
        <end position="380"/>
    </location>
</feature>
<evidence type="ECO:0000256" key="8">
    <source>
        <dbReference type="SAM" id="SignalP"/>
    </source>
</evidence>
<dbReference type="GO" id="GO:0030003">
    <property type="term" value="P:intracellular monoatomic cation homeostasis"/>
    <property type="evidence" value="ECO:0007669"/>
    <property type="project" value="TreeGrafter"/>
</dbReference>
<dbReference type="GO" id="GO:0071578">
    <property type="term" value="P:zinc ion import across plasma membrane"/>
    <property type="evidence" value="ECO:0007669"/>
    <property type="project" value="TreeGrafter"/>
</dbReference>
<protein>
    <recommendedName>
        <fullName evidence="11">Zinc transporter ZIP14</fullName>
    </recommendedName>
</protein>
<keyword evidence="10" id="KW-1185">Reference proteome</keyword>
<keyword evidence="8" id="KW-0732">Signal</keyword>
<proteinExistence type="inferred from homology"/>
<evidence type="ECO:0000256" key="4">
    <source>
        <dbReference type="ARBA" id="ARBA00022989"/>
    </source>
</evidence>
<name>A0AAE1PY72_9EUCA</name>
<gene>
    <name evidence="9" type="ORF">Pmani_013505</name>
</gene>
<comment type="similarity">
    <text evidence="2">Belongs to the ZIP transporter (TC 2.A.5) family.</text>
</comment>
<dbReference type="EMBL" id="JAWZYT010001121">
    <property type="protein sequence ID" value="KAK4315267.1"/>
    <property type="molecule type" value="Genomic_DNA"/>
</dbReference>
<feature type="chain" id="PRO_5042069331" description="Zinc transporter ZIP14" evidence="8">
    <location>
        <begin position="27"/>
        <end position="589"/>
    </location>
</feature>
<keyword evidence="5 7" id="KW-0472">Membrane</keyword>
<evidence type="ECO:0000313" key="10">
    <source>
        <dbReference type="Proteomes" id="UP001292094"/>
    </source>
</evidence>
<keyword evidence="3 7" id="KW-0812">Transmembrane</keyword>
<comment type="caution">
    <text evidence="9">The sequence shown here is derived from an EMBL/GenBank/DDBJ whole genome shotgun (WGS) entry which is preliminary data.</text>
</comment>
<dbReference type="Proteomes" id="UP001292094">
    <property type="component" value="Unassembled WGS sequence"/>
</dbReference>
<feature type="compositionally biased region" description="Gly residues" evidence="6">
    <location>
        <begin position="323"/>
        <end position="334"/>
    </location>
</feature>
<evidence type="ECO:0000256" key="5">
    <source>
        <dbReference type="ARBA" id="ARBA00023136"/>
    </source>
</evidence>